<proteinExistence type="predicted"/>
<dbReference type="PROSITE" id="PS50975">
    <property type="entry name" value="ATP_GRASP"/>
    <property type="match status" value="1"/>
</dbReference>
<keyword evidence="4" id="KW-1185">Reference proteome</keyword>
<protein>
    <submittedName>
        <fullName evidence="3">Biotin carboxylase</fullName>
    </submittedName>
</protein>
<keyword evidence="1" id="KW-0067">ATP-binding</keyword>
<dbReference type="EMBL" id="JAHKNG010000073">
    <property type="protein sequence ID" value="MBU3032300.1"/>
    <property type="molecule type" value="Genomic_DNA"/>
</dbReference>
<accession>A0ABS6ANY4</accession>
<evidence type="ECO:0000259" key="2">
    <source>
        <dbReference type="PROSITE" id="PS50975"/>
    </source>
</evidence>
<dbReference type="InterPro" id="IPR011761">
    <property type="entry name" value="ATP-grasp"/>
</dbReference>
<feature type="domain" description="ATP-grasp" evidence="2">
    <location>
        <begin position="143"/>
        <end position="346"/>
    </location>
</feature>
<reference evidence="3" key="1">
    <citation type="submission" date="2021-06" db="EMBL/GenBank/DDBJ databases">
        <title>Paracoccus bacterium XHP0099 sp. nov., isolated from the surface waters of the Yellow Sea.</title>
        <authorList>
            <person name="Xue H."/>
            <person name="Zhang D."/>
        </authorList>
    </citation>
    <scope>NUCLEOTIDE SEQUENCE</scope>
    <source>
        <strain evidence="3">XHP0099</strain>
    </source>
</reference>
<comment type="caution">
    <text evidence="3">The sequence shown here is derived from an EMBL/GenBank/DDBJ whole genome shotgun (WGS) entry which is preliminary data.</text>
</comment>
<name>A0ABS6ANY4_9RHOB</name>
<dbReference type="NCBIfam" id="NF005096">
    <property type="entry name" value="PRK06524.1"/>
    <property type="match status" value="1"/>
</dbReference>
<gene>
    <name evidence="3" type="ORF">KNW02_19660</name>
</gene>
<organism evidence="3 4">
    <name type="scientific">Paracoccus marinaquae</name>
    <dbReference type="NCBI Taxonomy" id="2841926"/>
    <lineage>
        <taxon>Bacteria</taxon>
        <taxon>Pseudomonadati</taxon>
        <taxon>Pseudomonadota</taxon>
        <taxon>Alphaproteobacteria</taxon>
        <taxon>Rhodobacterales</taxon>
        <taxon>Paracoccaceae</taxon>
        <taxon>Paracoccus</taxon>
    </lineage>
</organism>
<evidence type="ECO:0000256" key="1">
    <source>
        <dbReference type="PROSITE-ProRule" id="PRU00409"/>
    </source>
</evidence>
<sequence>MTESVRGEERPKLNGLTQIFRYLRRNETPIYVITPTPFSLLGLDQWIGGLEFINYFNIFDDTHPRVFVPHRDGPEEFNSMEDVANYLVEHPEFAARVKQQPRGKAIFVMFDEETERLCEKVGIDIALPSAALRTRLDSKIETTRLGNEAGVASAPNAVGEADSFQDLLQIAEQAGLGRDLVVQTPYGDSGRTTFFIKSEEDWDKFESKIVGQQLKVMKRINHLPGTIEGCATRHGTLVGPVMTDITGFEEITPYKGGWCGNDISTTLLPDGVPEKVREMARKFGDRLYSEGYKGVFCLDFLLDTDDHQVYLGELNPRVSGATPPTNLITTTYGGCPLFLFHLLEYLDVDYEIDPDEVQGRWNDYDNWTQLILKQTEDKVELITDAPKSGIWRMNPDGNVEFLRGALNITSVGDENEAFYLRVYGVGEYCYHGADLGCLLARGRMQSDERALSDRAKAWNAGLKAAFTSVPLTAEAPVHPPQGLDVGKWF</sequence>
<keyword evidence="1" id="KW-0547">Nucleotide-binding</keyword>
<dbReference type="Proteomes" id="UP001166191">
    <property type="component" value="Unassembled WGS sequence"/>
</dbReference>
<evidence type="ECO:0000313" key="3">
    <source>
        <dbReference type="EMBL" id="MBU3032300.1"/>
    </source>
</evidence>
<dbReference type="RefSeq" id="WP_216034885.1">
    <property type="nucleotide sequence ID" value="NZ_JAHKNG010000073.1"/>
</dbReference>
<evidence type="ECO:0000313" key="4">
    <source>
        <dbReference type="Proteomes" id="UP001166191"/>
    </source>
</evidence>